<feature type="compositionally biased region" description="Low complexity" evidence="2">
    <location>
        <begin position="237"/>
        <end position="249"/>
    </location>
</feature>
<dbReference type="GO" id="GO:0008270">
    <property type="term" value="F:zinc ion binding"/>
    <property type="evidence" value="ECO:0007669"/>
    <property type="project" value="InterPro"/>
</dbReference>
<feature type="region of interest" description="Disordered" evidence="2">
    <location>
        <begin position="237"/>
        <end position="291"/>
    </location>
</feature>
<dbReference type="InterPro" id="IPR001138">
    <property type="entry name" value="Zn2Cys6_DnaBD"/>
</dbReference>
<feature type="compositionally biased region" description="Basic and acidic residues" evidence="2">
    <location>
        <begin position="192"/>
        <end position="206"/>
    </location>
</feature>
<dbReference type="SUPFAM" id="SSF57701">
    <property type="entry name" value="Zn2/Cys6 DNA-binding domain"/>
    <property type="match status" value="1"/>
</dbReference>
<protein>
    <recommendedName>
        <fullName evidence="5">Zn(2)-C6 fungal-type domain-containing protein</fullName>
    </recommendedName>
</protein>
<dbReference type="InterPro" id="IPR036864">
    <property type="entry name" value="Zn2-C6_fun-type_DNA-bd_sf"/>
</dbReference>
<feature type="region of interest" description="Disordered" evidence="2">
    <location>
        <begin position="1"/>
        <end position="32"/>
    </location>
</feature>
<reference evidence="3 4" key="1">
    <citation type="journal article" date="2014" name="BMC Genomics">
        <title>Comparative genome sequencing reveals chemotype-specific gene clusters in the toxigenic black mold Stachybotrys.</title>
        <authorList>
            <person name="Semeiks J."/>
            <person name="Borek D."/>
            <person name="Otwinowski Z."/>
            <person name="Grishin N.V."/>
        </authorList>
    </citation>
    <scope>NUCLEOTIDE SEQUENCE [LARGE SCALE GENOMIC DNA]</scope>
    <source>
        <strain evidence="3 4">IBT 40285</strain>
    </source>
</reference>
<evidence type="ECO:0000256" key="2">
    <source>
        <dbReference type="SAM" id="MobiDB-lite"/>
    </source>
</evidence>
<dbReference type="OMA" id="FWINGTH"/>
<evidence type="ECO:0000313" key="3">
    <source>
        <dbReference type="EMBL" id="KFA69416.1"/>
    </source>
</evidence>
<feature type="region of interest" description="Disordered" evidence="2">
    <location>
        <begin position="401"/>
        <end position="480"/>
    </location>
</feature>
<dbReference type="EMBL" id="KL659484">
    <property type="protein sequence ID" value="KFA69416.1"/>
    <property type="molecule type" value="Genomic_DNA"/>
</dbReference>
<dbReference type="Proteomes" id="UP000028524">
    <property type="component" value="Unassembled WGS sequence"/>
</dbReference>
<keyword evidence="1" id="KW-0539">Nucleus</keyword>
<dbReference type="CDD" id="cd00067">
    <property type="entry name" value="GAL4"/>
    <property type="match status" value="1"/>
</dbReference>
<feature type="compositionally biased region" description="Low complexity" evidence="2">
    <location>
        <begin position="468"/>
        <end position="480"/>
    </location>
</feature>
<dbReference type="OrthoDB" id="5422841at2759"/>
<feature type="region of interest" description="Disordered" evidence="2">
    <location>
        <begin position="192"/>
        <end position="222"/>
    </location>
</feature>
<organism evidence="3 4">
    <name type="scientific">Stachybotrys chlorohalonatus (strain IBT 40285)</name>
    <dbReference type="NCBI Taxonomy" id="1283841"/>
    <lineage>
        <taxon>Eukaryota</taxon>
        <taxon>Fungi</taxon>
        <taxon>Dikarya</taxon>
        <taxon>Ascomycota</taxon>
        <taxon>Pezizomycotina</taxon>
        <taxon>Sordariomycetes</taxon>
        <taxon>Hypocreomycetidae</taxon>
        <taxon>Hypocreales</taxon>
        <taxon>Stachybotryaceae</taxon>
        <taxon>Stachybotrys</taxon>
    </lineage>
</organism>
<proteinExistence type="predicted"/>
<accession>A0A084QZN1</accession>
<gene>
    <name evidence="3" type="ORF">S40285_07655</name>
</gene>
<evidence type="ECO:0008006" key="5">
    <source>
        <dbReference type="Google" id="ProtNLM"/>
    </source>
</evidence>
<keyword evidence="4" id="KW-1185">Reference proteome</keyword>
<dbReference type="HOGENOM" id="CLU_021917_1_0_1"/>
<dbReference type="InParanoid" id="A0A084QZN1"/>
<dbReference type="GO" id="GO:0000981">
    <property type="term" value="F:DNA-binding transcription factor activity, RNA polymerase II-specific"/>
    <property type="evidence" value="ECO:0007669"/>
    <property type="project" value="InterPro"/>
</dbReference>
<evidence type="ECO:0000313" key="4">
    <source>
        <dbReference type="Proteomes" id="UP000028524"/>
    </source>
</evidence>
<dbReference type="STRING" id="1283841.A0A084QZN1"/>
<dbReference type="AlphaFoldDB" id="A0A084QZN1"/>
<name>A0A084QZN1_STAC4</name>
<sequence>MAQAPNAESYKRKRGSDDAGSQPQHHHHHHLPQLPSFLSGVLDRHESLAANLGAKLTGPRLLKGIEKFFDGPVKTNPPIPFGSHPVSWVDVVSFAKTNPNEFVLTTLPNGSRGCRFMWKGNFQVEVAEDDWRIITSGVLDRFPLERPPEEDETTEVATLEILEQRTAMLFKRAEEVAARARHLHHKIGHRRLEVTRHRSRQDEAGLRHQTPSGSQHNAIPAPPYDLHADLLQQYVAAASTSPRRASSSTDQISPILPTMLSQPPRMSEHLGRGSVGTASDPGVRIPMDNSGDPLRAIITQKIDKMGKGELITPSCDRCRRLKKPCVKHLTACQGCTKKHARCSWRAATDEEAYNLKREMGIPIEAEQEGEREVLGPRFRENGAERGPYDMTLSPLVMEDAGRPTSRGDSASIMGGLYSPKSFPPMRGDPAMDRPRTSLPPGPSVLGGGTVDLRRAQISSILSGPNDFGPPYGSSSQPPSR</sequence>
<evidence type="ECO:0000256" key="1">
    <source>
        <dbReference type="ARBA" id="ARBA00023242"/>
    </source>
</evidence>